<dbReference type="EMBL" id="JBHFNT010000227">
    <property type="protein sequence ID" value="MFB2837888.1"/>
    <property type="molecule type" value="Genomic_DNA"/>
</dbReference>
<reference evidence="2 3" key="1">
    <citation type="submission" date="2024-09" db="EMBL/GenBank/DDBJ databases">
        <title>Floridaenema gen nov. (Aerosakkonemataceae, Aerosakkonematales ord. nov., Cyanobacteria) from benthic tropical and subtropical fresh waters, with the description of four new species.</title>
        <authorList>
            <person name="Moretto J.A."/>
            <person name="Berthold D.E."/>
            <person name="Lefler F.W."/>
            <person name="Huang I.-S."/>
            <person name="Laughinghouse H. IV."/>
        </authorList>
    </citation>
    <scope>NUCLEOTIDE SEQUENCE [LARGE SCALE GENOMIC DNA]</scope>
    <source>
        <strain evidence="2 3">BLCC-F167</strain>
    </source>
</reference>
<dbReference type="SUPFAM" id="SSF143120">
    <property type="entry name" value="YefM-like"/>
    <property type="match status" value="1"/>
</dbReference>
<dbReference type="Gene3D" id="3.40.1620.10">
    <property type="entry name" value="YefM-like domain"/>
    <property type="match status" value="1"/>
</dbReference>
<organism evidence="2 3">
    <name type="scientific">Floridaenema evergladense BLCC-F167</name>
    <dbReference type="NCBI Taxonomy" id="3153639"/>
    <lineage>
        <taxon>Bacteria</taxon>
        <taxon>Bacillati</taxon>
        <taxon>Cyanobacteriota</taxon>
        <taxon>Cyanophyceae</taxon>
        <taxon>Oscillatoriophycideae</taxon>
        <taxon>Aerosakkonematales</taxon>
        <taxon>Aerosakkonemataceae</taxon>
        <taxon>Floridanema</taxon>
        <taxon>Floridanema evergladense</taxon>
    </lineage>
</organism>
<name>A0ABV4WTF0_9CYAN</name>
<dbReference type="Proteomes" id="UP001576780">
    <property type="component" value="Unassembled WGS sequence"/>
</dbReference>
<proteinExistence type="inferred from homology"/>
<accession>A0ABV4WTF0</accession>
<evidence type="ECO:0000313" key="3">
    <source>
        <dbReference type="Proteomes" id="UP001576780"/>
    </source>
</evidence>
<keyword evidence="3" id="KW-1185">Reference proteome</keyword>
<protein>
    <submittedName>
        <fullName evidence="2">Type II toxin-antitoxin system Phd/YefM family antitoxin</fullName>
    </submittedName>
</protein>
<comment type="caution">
    <text evidence="2">The sequence shown here is derived from an EMBL/GenBank/DDBJ whole genome shotgun (WGS) entry which is preliminary data.</text>
</comment>
<dbReference type="RefSeq" id="WP_413280226.1">
    <property type="nucleotide sequence ID" value="NZ_JBHFNT010000227.1"/>
</dbReference>
<gene>
    <name evidence="2" type="ORF">ACE1CA_25585</name>
</gene>
<sequence length="82" mass="9625">MKRLTLEQLSEQLHDYVQSAQQEQILITQNGKPIALLLGLENIDPEQWKLQLSSEFWQMIHDRRQRPTIALSLVEAELEQQS</sequence>
<evidence type="ECO:0000313" key="2">
    <source>
        <dbReference type="EMBL" id="MFB2837888.1"/>
    </source>
</evidence>
<comment type="similarity">
    <text evidence="1">Belongs to the phD/YefM antitoxin family.</text>
</comment>
<dbReference type="NCBIfam" id="TIGR01552">
    <property type="entry name" value="phd_fam"/>
    <property type="match status" value="1"/>
</dbReference>
<evidence type="ECO:0000256" key="1">
    <source>
        <dbReference type="ARBA" id="ARBA00009981"/>
    </source>
</evidence>
<dbReference type="InterPro" id="IPR036165">
    <property type="entry name" value="YefM-like_sf"/>
</dbReference>